<comment type="caution">
    <text evidence="2">The sequence shown here is derived from an EMBL/GenBank/DDBJ whole genome shotgun (WGS) entry which is preliminary data.</text>
</comment>
<evidence type="ECO:0000313" key="2">
    <source>
        <dbReference type="EMBL" id="GFY18846.1"/>
    </source>
</evidence>
<accession>A0A8X6T2R1</accession>
<evidence type="ECO:0000313" key="3">
    <source>
        <dbReference type="Proteomes" id="UP000887159"/>
    </source>
</evidence>
<sequence length="78" mass="8405">MGSPHTNTIVITAEIQSGLVSKDDLITFRCSPVSSSMEPLKTEASVGGLQGQHTEWAPRTEMSFSQTPSYGSRTHRGP</sequence>
<protein>
    <submittedName>
        <fullName evidence="2">Uncharacterized protein</fullName>
    </submittedName>
</protein>
<proteinExistence type="predicted"/>
<feature type="compositionally biased region" description="Polar residues" evidence="1">
    <location>
        <begin position="62"/>
        <end position="72"/>
    </location>
</feature>
<dbReference type="EMBL" id="BMAU01021350">
    <property type="protein sequence ID" value="GFY18846.1"/>
    <property type="molecule type" value="Genomic_DNA"/>
</dbReference>
<gene>
    <name evidence="2" type="ORF">TNCV_3875341</name>
</gene>
<dbReference type="AlphaFoldDB" id="A0A8X6T2R1"/>
<evidence type="ECO:0000256" key="1">
    <source>
        <dbReference type="SAM" id="MobiDB-lite"/>
    </source>
</evidence>
<feature type="region of interest" description="Disordered" evidence="1">
    <location>
        <begin position="36"/>
        <end position="78"/>
    </location>
</feature>
<keyword evidence="3" id="KW-1185">Reference proteome</keyword>
<dbReference type="Proteomes" id="UP000887159">
    <property type="component" value="Unassembled WGS sequence"/>
</dbReference>
<reference evidence="2" key="1">
    <citation type="submission" date="2020-08" db="EMBL/GenBank/DDBJ databases">
        <title>Multicomponent nature underlies the extraordinary mechanical properties of spider dragline silk.</title>
        <authorList>
            <person name="Kono N."/>
            <person name="Nakamura H."/>
            <person name="Mori M."/>
            <person name="Yoshida Y."/>
            <person name="Ohtoshi R."/>
            <person name="Malay A.D."/>
            <person name="Moran D.A.P."/>
            <person name="Tomita M."/>
            <person name="Numata K."/>
            <person name="Arakawa K."/>
        </authorList>
    </citation>
    <scope>NUCLEOTIDE SEQUENCE</scope>
</reference>
<organism evidence="2 3">
    <name type="scientific">Trichonephila clavipes</name>
    <name type="common">Golden silk orbweaver</name>
    <name type="synonym">Nephila clavipes</name>
    <dbReference type="NCBI Taxonomy" id="2585209"/>
    <lineage>
        <taxon>Eukaryota</taxon>
        <taxon>Metazoa</taxon>
        <taxon>Ecdysozoa</taxon>
        <taxon>Arthropoda</taxon>
        <taxon>Chelicerata</taxon>
        <taxon>Arachnida</taxon>
        <taxon>Araneae</taxon>
        <taxon>Araneomorphae</taxon>
        <taxon>Entelegynae</taxon>
        <taxon>Araneoidea</taxon>
        <taxon>Nephilidae</taxon>
        <taxon>Trichonephila</taxon>
    </lineage>
</organism>
<name>A0A8X6T2R1_TRICX</name>